<evidence type="ECO:0000256" key="4">
    <source>
        <dbReference type="ARBA" id="ARBA00022692"/>
    </source>
</evidence>
<dbReference type="PANTHER" id="PTHR30561">
    <property type="entry name" value="SMR FAMILY PROTON-DEPENDENT DRUG EFFLUX TRANSPORTER SUGE"/>
    <property type="match status" value="1"/>
</dbReference>
<proteinExistence type="inferred from homology"/>
<organism evidence="9 10">
    <name type="scientific">Deinococcus cavernae</name>
    <dbReference type="NCBI Taxonomy" id="2320857"/>
    <lineage>
        <taxon>Bacteria</taxon>
        <taxon>Thermotogati</taxon>
        <taxon>Deinococcota</taxon>
        <taxon>Deinococci</taxon>
        <taxon>Deinococcales</taxon>
        <taxon>Deinococcaceae</taxon>
        <taxon>Deinococcus</taxon>
    </lineage>
</organism>
<keyword evidence="4 7" id="KW-0812">Transmembrane</keyword>
<dbReference type="AlphaFoldDB" id="A0A418V860"/>
<dbReference type="FunFam" id="1.10.3730.20:FF:000001">
    <property type="entry name" value="Quaternary ammonium compound resistance transporter SugE"/>
    <property type="match status" value="1"/>
</dbReference>
<evidence type="ECO:0000256" key="2">
    <source>
        <dbReference type="ARBA" id="ARBA00022448"/>
    </source>
</evidence>
<keyword evidence="2" id="KW-0813">Transport</keyword>
<evidence type="ECO:0000256" key="3">
    <source>
        <dbReference type="ARBA" id="ARBA00022475"/>
    </source>
</evidence>
<name>A0A418V860_9DEIO</name>
<evidence type="ECO:0000313" key="9">
    <source>
        <dbReference type="EMBL" id="RJF72270.1"/>
    </source>
</evidence>
<accession>A0A418V860</accession>
<dbReference type="Gene3D" id="1.10.3730.20">
    <property type="match status" value="1"/>
</dbReference>
<dbReference type="GO" id="GO:0022857">
    <property type="term" value="F:transmembrane transporter activity"/>
    <property type="evidence" value="ECO:0007669"/>
    <property type="project" value="InterPro"/>
</dbReference>
<comment type="subcellular location">
    <subcellularLocation>
        <location evidence="1 7">Cell membrane</location>
        <topology evidence="1 7">Multi-pass membrane protein</topology>
    </subcellularLocation>
</comment>
<keyword evidence="10" id="KW-1185">Reference proteome</keyword>
<dbReference type="InterPro" id="IPR045324">
    <property type="entry name" value="Small_multidrug_res"/>
</dbReference>
<sequence>MNPWLYLLTAIVAEVIGTSALKLSKGFTVLGPSLVVVAGYASAFYSLSLALGRGLSLGTAYAVWSGVGTALIAVIGWLIFNEGLNAKAVLGIALIIAGVILLNLNSSAH</sequence>
<dbReference type="PANTHER" id="PTHR30561:SF1">
    <property type="entry name" value="MULTIDRUG TRANSPORTER EMRE"/>
    <property type="match status" value="1"/>
</dbReference>
<keyword evidence="3" id="KW-1003">Cell membrane</keyword>
<feature type="transmembrane region" description="Helical" evidence="8">
    <location>
        <begin position="59"/>
        <end position="80"/>
    </location>
</feature>
<dbReference type="InterPro" id="IPR000390">
    <property type="entry name" value="Small_drug/metabolite_transptr"/>
</dbReference>
<feature type="transmembrane region" description="Helical" evidence="8">
    <location>
        <begin position="86"/>
        <end position="104"/>
    </location>
</feature>
<gene>
    <name evidence="9" type="ORF">D3875_12610</name>
</gene>
<feature type="transmembrane region" description="Helical" evidence="8">
    <location>
        <begin position="27"/>
        <end position="47"/>
    </location>
</feature>
<dbReference type="Pfam" id="PF00893">
    <property type="entry name" value="Multi_Drug_Res"/>
    <property type="match status" value="1"/>
</dbReference>
<evidence type="ECO:0000256" key="8">
    <source>
        <dbReference type="SAM" id="Phobius"/>
    </source>
</evidence>
<reference evidence="9 10" key="1">
    <citation type="submission" date="2018-09" db="EMBL/GenBank/DDBJ databases">
        <authorList>
            <person name="Zhu H."/>
        </authorList>
    </citation>
    <scope>NUCLEOTIDE SEQUENCE [LARGE SCALE GENOMIC DNA]</scope>
    <source>
        <strain evidence="9 10">K2S05-167</strain>
    </source>
</reference>
<dbReference type="EMBL" id="QYUJ01000014">
    <property type="protein sequence ID" value="RJF72270.1"/>
    <property type="molecule type" value="Genomic_DNA"/>
</dbReference>
<evidence type="ECO:0000256" key="6">
    <source>
        <dbReference type="ARBA" id="ARBA00023136"/>
    </source>
</evidence>
<dbReference type="Proteomes" id="UP000286287">
    <property type="component" value="Unassembled WGS sequence"/>
</dbReference>
<keyword evidence="5 8" id="KW-1133">Transmembrane helix</keyword>
<comment type="similarity">
    <text evidence="7">Belongs to the drug/metabolite transporter (DMT) superfamily. Small multidrug resistance (SMR) (TC 2.A.7.1) family.</text>
</comment>
<keyword evidence="6 8" id="KW-0472">Membrane</keyword>
<dbReference type="GO" id="GO:0005886">
    <property type="term" value="C:plasma membrane"/>
    <property type="evidence" value="ECO:0007669"/>
    <property type="project" value="UniProtKB-SubCell"/>
</dbReference>
<dbReference type="OrthoDB" id="21828at2"/>
<evidence type="ECO:0000256" key="5">
    <source>
        <dbReference type="ARBA" id="ARBA00022989"/>
    </source>
</evidence>
<dbReference type="RefSeq" id="WP_119764235.1">
    <property type="nucleotide sequence ID" value="NZ_QYUJ01000014.1"/>
</dbReference>
<comment type="caution">
    <text evidence="9">The sequence shown here is derived from an EMBL/GenBank/DDBJ whole genome shotgun (WGS) entry which is preliminary data.</text>
</comment>
<dbReference type="SUPFAM" id="SSF103481">
    <property type="entry name" value="Multidrug resistance efflux transporter EmrE"/>
    <property type="match status" value="1"/>
</dbReference>
<evidence type="ECO:0000256" key="1">
    <source>
        <dbReference type="ARBA" id="ARBA00004651"/>
    </source>
</evidence>
<evidence type="ECO:0000256" key="7">
    <source>
        <dbReference type="RuleBase" id="RU003942"/>
    </source>
</evidence>
<dbReference type="InterPro" id="IPR037185">
    <property type="entry name" value="EmrE-like"/>
</dbReference>
<evidence type="ECO:0000313" key="10">
    <source>
        <dbReference type="Proteomes" id="UP000286287"/>
    </source>
</evidence>
<protein>
    <submittedName>
        <fullName evidence="9">QacE family quaternary ammonium compound efflux SMR transporter</fullName>
    </submittedName>
</protein>